<proteinExistence type="predicted"/>
<feature type="chain" id="PRO_5042251061" description="DUF4390 domain-containing protein" evidence="1">
    <location>
        <begin position="23"/>
        <end position="188"/>
    </location>
</feature>
<organism evidence="2 3">
    <name type="scientific">Natronocella acetinitrilica</name>
    <dbReference type="NCBI Taxonomy" id="414046"/>
    <lineage>
        <taxon>Bacteria</taxon>
        <taxon>Pseudomonadati</taxon>
        <taxon>Pseudomonadota</taxon>
        <taxon>Gammaproteobacteria</taxon>
        <taxon>Chromatiales</taxon>
        <taxon>Ectothiorhodospiraceae</taxon>
        <taxon>Natronocella</taxon>
    </lineage>
</organism>
<dbReference type="RefSeq" id="WP_253473439.1">
    <property type="nucleotide sequence ID" value="NZ_JALJXV010000001.1"/>
</dbReference>
<reference evidence="2" key="1">
    <citation type="submission" date="2022-03" db="EMBL/GenBank/DDBJ databases">
        <title>Genomic Encyclopedia of Type Strains, Phase III (KMG-III): the genomes of soil and plant-associated and newly described type strains.</title>
        <authorList>
            <person name="Whitman W."/>
        </authorList>
    </citation>
    <scope>NUCLEOTIDE SEQUENCE</scope>
    <source>
        <strain evidence="2">ANL 6-2</strain>
    </source>
</reference>
<evidence type="ECO:0000313" key="3">
    <source>
        <dbReference type="Proteomes" id="UP001205843"/>
    </source>
</evidence>
<evidence type="ECO:0000313" key="2">
    <source>
        <dbReference type="EMBL" id="MCP1673306.1"/>
    </source>
</evidence>
<accession>A0AAE3G0K0</accession>
<feature type="signal peptide" evidence="1">
    <location>
        <begin position="1"/>
        <end position="22"/>
    </location>
</feature>
<dbReference type="Pfam" id="PF14334">
    <property type="entry name" value="DUF4390"/>
    <property type="match status" value="1"/>
</dbReference>
<protein>
    <recommendedName>
        <fullName evidence="4">DUF4390 domain-containing protein</fullName>
    </recommendedName>
</protein>
<keyword evidence="3" id="KW-1185">Reference proteome</keyword>
<comment type="caution">
    <text evidence="2">The sequence shown here is derived from an EMBL/GenBank/DDBJ whole genome shotgun (WGS) entry which is preliminary data.</text>
</comment>
<dbReference type="EMBL" id="JALJXV010000001">
    <property type="protein sequence ID" value="MCP1673306.1"/>
    <property type="molecule type" value="Genomic_DNA"/>
</dbReference>
<evidence type="ECO:0000256" key="1">
    <source>
        <dbReference type="SAM" id="SignalP"/>
    </source>
</evidence>
<dbReference type="AlphaFoldDB" id="A0AAE3G0K0"/>
<name>A0AAE3G0K0_9GAMM</name>
<dbReference type="InterPro" id="IPR025500">
    <property type="entry name" value="DUF4390"/>
</dbReference>
<gene>
    <name evidence="2" type="ORF">J2T57_000398</name>
</gene>
<keyword evidence="1" id="KW-0732">Signal</keyword>
<evidence type="ECO:0008006" key="4">
    <source>
        <dbReference type="Google" id="ProtNLM"/>
    </source>
</evidence>
<dbReference type="Proteomes" id="UP001205843">
    <property type="component" value="Unassembled WGS sequence"/>
</dbReference>
<sequence length="188" mass="21778">MGRMPLLMLVFLALLLLPPAAAAEDGQIRLVNGELRTAGTFLSLDSRFDIMLSAAAEDALTSGVPLTLEVTARVYRPRWWWWWDAELVERTVRVTVLYHALSRRYVVHNDLDNERRTFFRRDMAMAAWGTVVGMRLLQLHRLDGEGDYRVEARARLDLDALPHPLRTVAYVSPEWRLVSDWYTWPVEQ</sequence>